<dbReference type="GO" id="GO:0005829">
    <property type="term" value="C:cytosol"/>
    <property type="evidence" value="ECO:0007669"/>
    <property type="project" value="TreeGrafter"/>
</dbReference>
<comment type="caution">
    <text evidence="2">The sequence shown here is derived from an EMBL/GenBank/DDBJ whole genome shotgun (WGS) entry which is preliminary data.</text>
</comment>
<dbReference type="AlphaFoldDB" id="A0A4P5P8R2"/>
<accession>A0A4P5P8R2</accession>
<dbReference type="OrthoDB" id="9802729at2"/>
<keyword evidence="3" id="KW-1185">Reference proteome</keyword>
<dbReference type="GO" id="GO:0006808">
    <property type="term" value="P:regulation of nitrogen utilization"/>
    <property type="evidence" value="ECO:0007669"/>
    <property type="project" value="InterPro"/>
</dbReference>
<organism evidence="2 3">
    <name type="scientific">Enterococcus florum</name>
    <dbReference type="NCBI Taxonomy" id="2480627"/>
    <lineage>
        <taxon>Bacteria</taxon>
        <taxon>Bacillati</taxon>
        <taxon>Bacillota</taxon>
        <taxon>Bacilli</taxon>
        <taxon>Lactobacillales</taxon>
        <taxon>Enterococcaceae</taxon>
        <taxon>Enterococcus</taxon>
    </lineage>
</organism>
<dbReference type="SUPFAM" id="SSF54913">
    <property type="entry name" value="GlnB-like"/>
    <property type="match status" value="1"/>
</dbReference>
<dbReference type="GO" id="GO:0005524">
    <property type="term" value="F:ATP binding"/>
    <property type="evidence" value="ECO:0007669"/>
    <property type="project" value="TreeGrafter"/>
</dbReference>
<dbReference type="EMBL" id="BJCC01000005">
    <property type="protein sequence ID" value="GCF92674.1"/>
    <property type="molecule type" value="Genomic_DNA"/>
</dbReference>
<dbReference type="GO" id="GO:0030234">
    <property type="term" value="F:enzyme regulator activity"/>
    <property type="evidence" value="ECO:0007669"/>
    <property type="project" value="InterPro"/>
</dbReference>
<dbReference type="Pfam" id="PF00543">
    <property type="entry name" value="P-II"/>
    <property type="match status" value="1"/>
</dbReference>
<evidence type="ECO:0000256" key="1">
    <source>
        <dbReference type="RuleBase" id="RU003936"/>
    </source>
</evidence>
<dbReference type="PROSITE" id="PS00638">
    <property type="entry name" value="PII_GLNB_CTER"/>
    <property type="match status" value="1"/>
</dbReference>
<dbReference type="Proteomes" id="UP000290567">
    <property type="component" value="Unassembled WGS sequence"/>
</dbReference>
<dbReference type="PROSITE" id="PS51343">
    <property type="entry name" value="PII_GLNB_DOM"/>
    <property type="match status" value="1"/>
</dbReference>
<dbReference type="SMART" id="SM00938">
    <property type="entry name" value="P-II"/>
    <property type="match status" value="1"/>
</dbReference>
<dbReference type="InterPro" id="IPR002187">
    <property type="entry name" value="N-reg_PII"/>
</dbReference>
<dbReference type="Gene3D" id="3.30.70.120">
    <property type="match status" value="1"/>
</dbReference>
<proteinExistence type="inferred from homology"/>
<reference evidence="3" key="1">
    <citation type="submission" date="2019-02" db="EMBL/GenBank/DDBJ databases">
        <title>Draft genome sequence of Enterococcus sp. Gos25-1.</title>
        <authorList>
            <person name="Tanaka N."/>
            <person name="Shiwa Y."/>
            <person name="Fujita N."/>
        </authorList>
    </citation>
    <scope>NUCLEOTIDE SEQUENCE [LARGE SCALE GENOMIC DNA]</scope>
    <source>
        <strain evidence="3">Gos25-1</strain>
    </source>
</reference>
<dbReference type="InterPro" id="IPR011322">
    <property type="entry name" value="N-reg_PII-like_a/b"/>
</dbReference>
<dbReference type="PRINTS" id="PR00340">
    <property type="entry name" value="PIIGLNB"/>
</dbReference>
<gene>
    <name evidence="2" type="ORF">NRIC_05650</name>
</gene>
<comment type="similarity">
    <text evidence="1">Belongs to the P(II) protein family.</text>
</comment>
<evidence type="ECO:0000313" key="2">
    <source>
        <dbReference type="EMBL" id="GCF92674.1"/>
    </source>
</evidence>
<sequence length="117" mass="13541">MKLVTAIIRDNNYYETKAALLAEHFFSLSTYRVLGRGREQQMYAINDSDVRKSIKKYPFVSKRIIEIYIEEKEVERLIRTILSVNQTGNKGDGKIFVTPVEEVIRIRTKETGIEALA</sequence>
<name>A0A4P5P8R2_9ENTE</name>
<evidence type="ECO:0000313" key="3">
    <source>
        <dbReference type="Proteomes" id="UP000290567"/>
    </source>
</evidence>
<dbReference type="InterPro" id="IPR017918">
    <property type="entry name" value="N-reg_PII_CS"/>
</dbReference>
<dbReference type="InterPro" id="IPR015867">
    <property type="entry name" value="N-reg_PII/ATP_PRibTrfase_C"/>
</dbReference>
<dbReference type="RefSeq" id="WP_146621178.1">
    <property type="nucleotide sequence ID" value="NZ_BJCC01000005.1"/>
</dbReference>
<dbReference type="PANTHER" id="PTHR30115">
    <property type="entry name" value="NITROGEN REGULATORY PROTEIN P-II"/>
    <property type="match status" value="1"/>
</dbReference>
<dbReference type="PANTHER" id="PTHR30115:SF11">
    <property type="entry name" value="NITROGEN REGULATORY PROTEIN P-II HOMOLOG"/>
    <property type="match status" value="1"/>
</dbReference>
<protein>
    <submittedName>
        <fullName evidence="2">Nitrogen fixation nifHD region glnB 2</fullName>
    </submittedName>
</protein>